<sequence length="27" mass="3126">MFLGIYVISSKHSNNYFILLLHQNAVC</sequence>
<dbReference type="AlphaFoldDB" id="A0A0A9FWV8"/>
<proteinExistence type="predicted"/>
<name>A0A0A9FWV8_ARUDO</name>
<organism evidence="1">
    <name type="scientific">Arundo donax</name>
    <name type="common">Giant reed</name>
    <name type="synonym">Donax arundinaceus</name>
    <dbReference type="NCBI Taxonomy" id="35708"/>
    <lineage>
        <taxon>Eukaryota</taxon>
        <taxon>Viridiplantae</taxon>
        <taxon>Streptophyta</taxon>
        <taxon>Embryophyta</taxon>
        <taxon>Tracheophyta</taxon>
        <taxon>Spermatophyta</taxon>
        <taxon>Magnoliopsida</taxon>
        <taxon>Liliopsida</taxon>
        <taxon>Poales</taxon>
        <taxon>Poaceae</taxon>
        <taxon>PACMAD clade</taxon>
        <taxon>Arundinoideae</taxon>
        <taxon>Arundineae</taxon>
        <taxon>Arundo</taxon>
    </lineage>
</organism>
<reference evidence="1" key="1">
    <citation type="submission" date="2014-09" db="EMBL/GenBank/DDBJ databases">
        <authorList>
            <person name="Magalhaes I.L.F."/>
            <person name="Oliveira U."/>
            <person name="Santos F.R."/>
            <person name="Vidigal T.H.D.A."/>
            <person name="Brescovit A.D."/>
            <person name="Santos A.J."/>
        </authorList>
    </citation>
    <scope>NUCLEOTIDE SEQUENCE</scope>
    <source>
        <tissue evidence="1">Shoot tissue taken approximately 20 cm above the soil surface</tissue>
    </source>
</reference>
<protein>
    <submittedName>
        <fullName evidence="1">Uncharacterized protein</fullName>
    </submittedName>
</protein>
<reference evidence="1" key="2">
    <citation type="journal article" date="2015" name="Data Brief">
        <title>Shoot transcriptome of the giant reed, Arundo donax.</title>
        <authorList>
            <person name="Barrero R.A."/>
            <person name="Guerrero F.D."/>
            <person name="Moolhuijzen P."/>
            <person name="Goolsby J.A."/>
            <person name="Tidwell J."/>
            <person name="Bellgard S.E."/>
            <person name="Bellgard M.I."/>
        </authorList>
    </citation>
    <scope>NUCLEOTIDE SEQUENCE</scope>
    <source>
        <tissue evidence="1">Shoot tissue taken approximately 20 cm above the soil surface</tissue>
    </source>
</reference>
<dbReference type="EMBL" id="GBRH01185053">
    <property type="protein sequence ID" value="JAE12843.1"/>
    <property type="molecule type" value="Transcribed_RNA"/>
</dbReference>
<accession>A0A0A9FWV8</accession>
<evidence type="ECO:0000313" key="1">
    <source>
        <dbReference type="EMBL" id="JAE12843.1"/>
    </source>
</evidence>